<accession>A0AAW2TL80</accession>
<feature type="region of interest" description="Disordered" evidence="1">
    <location>
        <begin position="1"/>
        <end position="25"/>
    </location>
</feature>
<comment type="caution">
    <text evidence="2">The sequence shown here is derived from an EMBL/GenBank/DDBJ whole genome shotgun (WGS) entry which is preliminary data.</text>
</comment>
<feature type="compositionally biased region" description="Low complexity" evidence="1">
    <location>
        <begin position="87"/>
        <end position="98"/>
    </location>
</feature>
<organism evidence="2">
    <name type="scientific">Sesamum latifolium</name>
    <dbReference type="NCBI Taxonomy" id="2727402"/>
    <lineage>
        <taxon>Eukaryota</taxon>
        <taxon>Viridiplantae</taxon>
        <taxon>Streptophyta</taxon>
        <taxon>Embryophyta</taxon>
        <taxon>Tracheophyta</taxon>
        <taxon>Spermatophyta</taxon>
        <taxon>Magnoliopsida</taxon>
        <taxon>eudicotyledons</taxon>
        <taxon>Gunneridae</taxon>
        <taxon>Pentapetalae</taxon>
        <taxon>asterids</taxon>
        <taxon>lamiids</taxon>
        <taxon>Lamiales</taxon>
        <taxon>Pedaliaceae</taxon>
        <taxon>Sesamum</taxon>
    </lineage>
</organism>
<gene>
    <name evidence="2" type="ORF">Slati_3868100</name>
</gene>
<proteinExistence type="predicted"/>
<evidence type="ECO:0000313" key="2">
    <source>
        <dbReference type="EMBL" id="KAL0405542.1"/>
    </source>
</evidence>
<evidence type="ECO:0000256" key="1">
    <source>
        <dbReference type="SAM" id="MobiDB-lite"/>
    </source>
</evidence>
<sequence>MENAPKPLIGSSIPAEEDLPQNSGNFSCIDTWGEFTKDTLEDVLGEVVVEIKGGAPVAAIESEVGDVQPEGVHAPNEGEAPRASDEAIPAAPLTALPPGTQSETKEDPVCGDKK</sequence>
<dbReference type="AlphaFoldDB" id="A0AAW2TL80"/>
<reference evidence="2" key="1">
    <citation type="submission" date="2020-06" db="EMBL/GenBank/DDBJ databases">
        <authorList>
            <person name="Li T."/>
            <person name="Hu X."/>
            <person name="Zhang T."/>
            <person name="Song X."/>
            <person name="Zhang H."/>
            <person name="Dai N."/>
            <person name="Sheng W."/>
            <person name="Hou X."/>
            <person name="Wei L."/>
        </authorList>
    </citation>
    <scope>NUCLEOTIDE SEQUENCE</scope>
    <source>
        <strain evidence="2">KEN1</strain>
        <tissue evidence="2">Leaf</tissue>
    </source>
</reference>
<protein>
    <submittedName>
        <fullName evidence="2">Uncharacterized protein</fullName>
    </submittedName>
</protein>
<name>A0AAW2TL80_9LAMI</name>
<feature type="compositionally biased region" description="Basic and acidic residues" evidence="1">
    <location>
        <begin position="103"/>
        <end position="114"/>
    </location>
</feature>
<reference evidence="2" key="2">
    <citation type="journal article" date="2024" name="Plant">
        <title>Genomic evolution and insights into agronomic trait innovations of Sesamum species.</title>
        <authorList>
            <person name="Miao H."/>
            <person name="Wang L."/>
            <person name="Qu L."/>
            <person name="Liu H."/>
            <person name="Sun Y."/>
            <person name="Le M."/>
            <person name="Wang Q."/>
            <person name="Wei S."/>
            <person name="Zheng Y."/>
            <person name="Lin W."/>
            <person name="Duan Y."/>
            <person name="Cao H."/>
            <person name="Xiong S."/>
            <person name="Wang X."/>
            <person name="Wei L."/>
            <person name="Li C."/>
            <person name="Ma Q."/>
            <person name="Ju M."/>
            <person name="Zhao R."/>
            <person name="Li G."/>
            <person name="Mu C."/>
            <person name="Tian Q."/>
            <person name="Mei H."/>
            <person name="Zhang T."/>
            <person name="Gao T."/>
            <person name="Zhang H."/>
        </authorList>
    </citation>
    <scope>NUCLEOTIDE SEQUENCE</scope>
    <source>
        <strain evidence="2">KEN1</strain>
    </source>
</reference>
<dbReference type="EMBL" id="JACGWN010000014">
    <property type="protein sequence ID" value="KAL0405542.1"/>
    <property type="molecule type" value="Genomic_DNA"/>
</dbReference>
<feature type="region of interest" description="Disordered" evidence="1">
    <location>
        <begin position="64"/>
        <end position="114"/>
    </location>
</feature>